<dbReference type="Pfam" id="PF24733">
    <property type="entry name" value="DUF7684"/>
    <property type="match status" value="1"/>
</dbReference>
<dbReference type="RefSeq" id="WP_184117048.1">
    <property type="nucleotide sequence ID" value="NZ_JACHNY010000019.1"/>
</dbReference>
<evidence type="ECO:0000259" key="1">
    <source>
        <dbReference type="Pfam" id="PF24733"/>
    </source>
</evidence>
<dbReference type="InterPro" id="IPR056101">
    <property type="entry name" value="DUF7684"/>
</dbReference>
<name>A0A7W7AMW3_9SPHN</name>
<gene>
    <name evidence="2" type="ORF">GGQ96_004090</name>
</gene>
<dbReference type="AlphaFoldDB" id="A0A7W7AMW3"/>
<protein>
    <recommendedName>
        <fullName evidence="1">DUF7684 domain-containing protein</fullName>
    </recommendedName>
</protein>
<sequence>MQIDYLHLRPDDAPPAMVARPYRAVMIAELATSQSWRNEIASWLVRSGCLYFIAWGVECEAWHDTVDWTVLEEFNFGNIPDDKFVMTTWHENEPLAEALWFAGHSASHPDIELHETVIVHIALEEQRATTLQRYGESHAMTDGS</sequence>
<evidence type="ECO:0000313" key="2">
    <source>
        <dbReference type="EMBL" id="MBB4619930.1"/>
    </source>
</evidence>
<evidence type="ECO:0000313" key="3">
    <source>
        <dbReference type="Proteomes" id="UP000574769"/>
    </source>
</evidence>
<organism evidence="2 3">
    <name type="scientific">Sphingomonas abaci</name>
    <dbReference type="NCBI Taxonomy" id="237611"/>
    <lineage>
        <taxon>Bacteria</taxon>
        <taxon>Pseudomonadati</taxon>
        <taxon>Pseudomonadota</taxon>
        <taxon>Alphaproteobacteria</taxon>
        <taxon>Sphingomonadales</taxon>
        <taxon>Sphingomonadaceae</taxon>
        <taxon>Sphingomonas</taxon>
    </lineage>
</organism>
<dbReference type="Proteomes" id="UP000574769">
    <property type="component" value="Unassembled WGS sequence"/>
</dbReference>
<proteinExistence type="predicted"/>
<accession>A0A7W7AMW3</accession>
<feature type="domain" description="DUF7684" evidence="1">
    <location>
        <begin position="3"/>
        <end position="136"/>
    </location>
</feature>
<comment type="caution">
    <text evidence="2">The sequence shown here is derived from an EMBL/GenBank/DDBJ whole genome shotgun (WGS) entry which is preliminary data.</text>
</comment>
<dbReference type="EMBL" id="JACHNY010000019">
    <property type="protein sequence ID" value="MBB4619930.1"/>
    <property type="molecule type" value="Genomic_DNA"/>
</dbReference>
<reference evidence="2 3" key="1">
    <citation type="submission" date="2020-08" db="EMBL/GenBank/DDBJ databases">
        <title>Genomic Encyclopedia of Type Strains, Phase IV (KMG-IV): sequencing the most valuable type-strain genomes for metagenomic binning, comparative biology and taxonomic classification.</title>
        <authorList>
            <person name="Goeker M."/>
        </authorList>
    </citation>
    <scope>NUCLEOTIDE SEQUENCE [LARGE SCALE GENOMIC DNA]</scope>
    <source>
        <strain evidence="2 3">DSM 15867</strain>
    </source>
</reference>
<keyword evidence="3" id="KW-1185">Reference proteome</keyword>